<evidence type="ECO:0000256" key="3">
    <source>
        <dbReference type="ARBA" id="ARBA00012328"/>
    </source>
</evidence>
<feature type="domain" description="Ribosomal RNA small subunit methyltransferase E methyltransferase" evidence="13">
    <location>
        <begin position="74"/>
        <end position="244"/>
    </location>
</feature>
<evidence type="ECO:0000256" key="8">
    <source>
        <dbReference type="ARBA" id="ARBA00022679"/>
    </source>
</evidence>
<dbReference type="InterPro" id="IPR046887">
    <property type="entry name" value="RsmE_PUA-like"/>
</dbReference>
<evidence type="ECO:0000313" key="16">
    <source>
        <dbReference type="Proteomes" id="UP001059480"/>
    </source>
</evidence>
<dbReference type="InterPro" id="IPR046886">
    <property type="entry name" value="RsmE_MTase_dom"/>
</dbReference>
<dbReference type="EMBL" id="JANHNZ010000001">
    <property type="protein sequence ID" value="MCQ9209030.1"/>
    <property type="molecule type" value="Genomic_DNA"/>
</dbReference>
<dbReference type="InterPro" id="IPR029028">
    <property type="entry name" value="Alpha/beta_knot_MTases"/>
</dbReference>
<evidence type="ECO:0000256" key="11">
    <source>
        <dbReference type="ARBA" id="ARBA00047944"/>
    </source>
</evidence>
<evidence type="ECO:0000256" key="1">
    <source>
        <dbReference type="ARBA" id="ARBA00004496"/>
    </source>
</evidence>
<dbReference type="PIRSF" id="PIRSF015601">
    <property type="entry name" value="MTase_slr0722"/>
    <property type="match status" value="1"/>
</dbReference>
<dbReference type="GO" id="GO:0032259">
    <property type="term" value="P:methylation"/>
    <property type="evidence" value="ECO:0007669"/>
    <property type="project" value="UniProtKB-KW"/>
</dbReference>
<evidence type="ECO:0000256" key="5">
    <source>
        <dbReference type="ARBA" id="ARBA00022490"/>
    </source>
</evidence>
<dbReference type="InterPro" id="IPR029026">
    <property type="entry name" value="tRNA_m1G_MTases_N"/>
</dbReference>
<evidence type="ECO:0000256" key="2">
    <source>
        <dbReference type="ARBA" id="ARBA00005528"/>
    </source>
</evidence>
<dbReference type="InterPro" id="IPR015947">
    <property type="entry name" value="PUA-like_sf"/>
</dbReference>
<dbReference type="NCBIfam" id="NF008691">
    <property type="entry name" value="PRK11713.1-4"/>
    <property type="match status" value="1"/>
</dbReference>
<evidence type="ECO:0000256" key="6">
    <source>
        <dbReference type="ARBA" id="ARBA00022552"/>
    </source>
</evidence>
<comment type="function">
    <text evidence="10 12">Specifically methylates the N3 position of the uracil ring of uridine 1498 (m3U1498) in 16S rRNA. Acts on the fully assembled 30S ribosomal subunit.</text>
</comment>
<dbReference type="CDD" id="cd18084">
    <property type="entry name" value="RsmE-like"/>
    <property type="match status" value="1"/>
</dbReference>
<dbReference type="GO" id="GO:0008168">
    <property type="term" value="F:methyltransferase activity"/>
    <property type="evidence" value="ECO:0007669"/>
    <property type="project" value="UniProtKB-KW"/>
</dbReference>
<evidence type="ECO:0000313" key="15">
    <source>
        <dbReference type="EMBL" id="MCQ9209030.1"/>
    </source>
</evidence>
<name>A0ABT1WLS8_9LACT</name>
<gene>
    <name evidence="15" type="ORF">NPA36_00415</name>
</gene>
<keyword evidence="9 12" id="KW-0949">S-adenosyl-L-methionine</keyword>
<keyword evidence="8 12" id="KW-0808">Transferase</keyword>
<reference evidence="15" key="2">
    <citation type="journal article" date="2023" name="Curr. Microbiol.">
        <title>Granulicatella seriolae sp. nov., a Novel Facultative Anaerobe Isolated from Yellowtail Marine Fish.</title>
        <authorList>
            <person name="Lee M."/>
            <person name="Choi Y.J."/>
            <person name="Farooq A."/>
            <person name="Jeong J.B."/>
            <person name="Jung M.Y."/>
        </authorList>
    </citation>
    <scope>NUCLEOTIDE SEQUENCE</scope>
    <source>
        <strain evidence="15">S8</strain>
    </source>
</reference>
<evidence type="ECO:0000256" key="10">
    <source>
        <dbReference type="ARBA" id="ARBA00025699"/>
    </source>
</evidence>
<accession>A0ABT1WLS8</accession>
<evidence type="ECO:0000256" key="9">
    <source>
        <dbReference type="ARBA" id="ARBA00022691"/>
    </source>
</evidence>
<dbReference type="Pfam" id="PF20260">
    <property type="entry name" value="PUA_4"/>
    <property type="match status" value="1"/>
</dbReference>
<dbReference type="NCBIfam" id="NF008692">
    <property type="entry name" value="PRK11713.1-5"/>
    <property type="match status" value="1"/>
</dbReference>
<keyword evidence="7 12" id="KW-0489">Methyltransferase</keyword>
<dbReference type="SUPFAM" id="SSF75217">
    <property type="entry name" value="alpha/beta knot"/>
    <property type="match status" value="1"/>
</dbReference>
<sequence>MQRYFIDRDVNESESTIGFDKETLHHMLRVMRMGIGSSFYLVDQSQQTFIATITQIHDQELEVSLQVDKVKSAEMPVKVTIAVGLPKGDKLEWITQKATELGAFSIIPLDTTRTMVKWKEDKSQKKIQRLQKIAKEAAEQSHRSLVPFVDQVHSLKDLCSKASDYTASLVAFEDSARQGETSHFASLVSKVKSGDSILMIFGPEGGFDQNEIDFLQSQGVVPCGLGPRILRAETAPLYALSAISYQTELINERG</sequence>
<dbReference type="InterPro" id="IPR006700">
    <property type="entry name" value="RsmE"/>
</dbReference>
<comment type="caution">
    <text evidence="15">The sequence shown here is derived from an EMBL/GenBank/DDBJ whole genome shotgun (WGS) entry which is preliminary data.</text>
</comment>
<comment type="subcellular location">
    <subcellularLocation>
        <location evidence="1 12">Cytoplasm</location>
    </subcellularLocation>
</comment>
<dbReference type="NCBIfam" id="TIGR00046">
    <property type="entry name" value="RsmE family RNA methyltransferase"/>
    <property type="match status" value="1"/>
</dbReference>
<dbReference type="RefSeq" id="WP_256944146.1">
    <property type="nucleotide sequence ID" value="NZ_JANHNZ010000001.1"/>
</dbReference>
<evidence type="ECO:0000259" key="14">
    <source>
        <dbReference type="Pfam" id="PF20260"/>
    </source>
</evidence>
<keyword evidence="6 12" id="KW-0698">rRNA processing</keyword>
<protein>
    <recommendedName>
        <fullName evidence="4 12">Ribosomal RNA small subunit methyltransferase E</fullName>
        <ecNumber evidence="3 12">2.1.1.193</ecNumber>
    </recommendedName>
</protein>
<comment type="catalytic activity">
    <reaction evidence="11 12">
        <text>uridine(1498) in 16S rRNA + S-adenosyl-L-methionine = N(3)-methyluridine(1498) in 16S rRNA + S-adenosyl-L-homocysteine + H(+)</text>
        <dbReference type="Rhea" id="RHEA:42920"/>
        <dbReference type="Rhea" id="RHEA-COMP:10283"/>
        <dbReference type="Rhea" id="RHEA-COMP:10284"/>
        <dbReference type="ChEBI" id="CHEBI:15378"/>
        <dbReference type="ChEBI" id="CHEBI:57856"/>
        <dbReference type="ChEBI" id="CHEBI:59789"/>
        <dbReference type="ChEBI" id="CHEBI:65315"/>
        <dbReference type="ChEBI" id="CHEBI:74502"/>
        <dbReference type="EC" id="2.1.1.193"/>
    </reaction>
</comment>
<keyword evidence="5 12" id="KW-0963">Cytoplasm</keyword>
<dbReference type="Gene3D" id="3.40.1280.10">
    <property type="match status" value="1"/>
</dbReference>
<proteinExistence type="inferred from homology"/>
<dbReference type="SUPFAM" id="SSF88697">
    <property type="entry name" value="PUA domain-like"/>
    <property type="match status" value="1"/>
</dbReference>
<reference evidence="15" key="1">
    <citation type="submission" date="2022-07" db="EMBL/GenBank/DDBJ databases">
        <authorList>
            <person name="Jung M.-Y."/>
            <person name="Lee M."/>
        </authorList>
    </citation>
    <scope>NUCLEOTIDE SEQUENCE</scope>
    <source>
        <strain evidence="15">S8</strain>
    </source>
</reference>
<evidence type="ECO:0000256" key="4">
    <source>
        <dbReference type="ARBA" id="ARBA00013673"/>
    </source>
</evidence>
<dbReference type="EC" id="2.1.1.193" evidence="3 12"/>
<evidence type="ECO:0000256" key="7">
    <source>
        <dbReference type="ARBA" id="ARBA00022603"/>
    </source>
</evidence>
<reference evidence="15" key="3">
    <citation type="journal article" date="2023" name="Microbiol. Resour. Announc.">
        <title>Draft Genome Sequence of Granulicatella sp. Strain S8, Isolated from a Marine Fish, Seriola quinqueradiata.</title>
        <authorList>
            <person name="Lee M."/>
            <person name="Farooq A."/>
            <person name="Jeong J.B."/>
            <person name="Jung M.Y."/>
        </authorList>
    </citation>
    <scope>NUCLEOTIDE SEQUENCE</scope>
    <source>
        <strain evidence="15">S8</strain>
    </source>
</reference>
<feature type="domain" description="Ribosomal RNA small subunit methyltransferase E PUA-like" evidence="14">
    <location>
        <begin position="20"/>
        <end position="65"/>
    </location>
</feature>
<keyword evidence="16" id="KW-1185">Reference proteome</keyword>
<evidence type="ECO:0000259" key="13">
    <source>
        <dbReference type="Pfam" id="PF04452"/>
    </source>
</evidence>
<dbReference type="Pfam" id="PF04452">
    <property type="entry name" value="Methyltrans_RNA"/>
    <property type="match status" value="1"/>
</dbReference>
<dbReference type="PANTHER" id="PTHR30027:SF3">
    <property type="entry name" value="16S RRNA (URACIL(1498)-N(3))-METHYLTRANSFERASE"/>
    <property type="match status" value="1"/>
</dbReference>
<dbReference type="Proteomes" id="UP001059480">
    <property type="component" value="Unassembled WGS sequence"/>
</dbReference>
<organism evidence="15 16">
    <name type="scientific">Granulicatella seriolae</name>
    <dbReference type="NCBI Taxonomy" id="2967226"/>
    <lineage>
        <taxon>Bacteria</taxon>
        <taxon>Bacillati</taxon>
        <taxon>Bacillota</taxon>
        <taxon>Bacilli</taxon>
        <taxon>Lactobacillales</taxon>
        <taxon>Carnobacteriaceae</taxon>
        <taxon>Granulicatella</taxon>
    </lineage>
</organism>
<comment type="similarity">
    <text evidence="2 12">Belongs to the RNA methyltransferase RsmE family.</text>
</comment>
<dbReference type="PANTHER" id="PTHR30027">
    <property type="entry name" value="RIBOSOMAL RNA SMALL SUBUNIT METHYLTRANSFERASE E"/>
    <property type="match status" value="1"/>
</dbReference>
<evidence type="ECO:0000256" key="12">
    <source>
        <dbReference type="PIRNR" id="PIRNR015601"/>
    </source>
</evidence>